<evidence type="ECO:0000256" key="6">
    <source>
        <dbReference type="HAMAP-Rule" id="MF_01877"/>
    </source>
</evidence>
<keyword evidence="3 6" id="KW-0489">Methyltransferase</keyword>
<evidence type="ECO:0000259" key="7">
    <source>
        <dbReference type="Pfam" id="PF00590"/>
    </source>
</evidence>
<accession>A0A5K7ZPZ7</accession>
<keyword evidence="9" id="KW-1185">Reference proteome</keyword>
<comment type="function">
    <text evidence="6">Catalyzes the 2'-O-methylation of the ribose of cytidine 1402 (C1402) in 16S rRNA.</text>
</comment>
<dbReference type="KEGG" id="dwd:DSCW_62540"/>
<organism evidence="8 9">
    <name type="scientific">Desulfosarcina widdelii</name>
    <dbReference type="NCBI Taxonomy" id="947919"/>
    <lineage>
        <taxon>Bacteria</taxon>
        <taxon>Pseudomonadati</taxon>
        <taxon>Thermodesulfobacteriota</taxon>
        <taxon>Desulfobacteria</taxon>
        <taxon>Desulfobacterales</taxon>
        <taxon>Desulfosarcinaceae</taxon>
        <taxon>Desulfosarcina</taxon>
    </lineage>
</organism>
<evidence type="ECO:0000256" key="1">
    <source>
        <dbReference type="ARBA" id="ARBA00022490"/>
    </source>
</evidence>
<dbReference type="AlphaFoldDB" id="A0A5K7ZPZ7"/>
<evidence type="ECO:0000256" key="3">
    <source>
        <dbReference type="ARBA" id="ARBA00022603"/>
    </source>
</evidence>
<evidence type="ECO:0000256" key="5">
    <source>
        <dbReference type="ARBA" id="ARBA00022691"/>
    </source>
</evidence>
<dbReference type="InterPro" id="IPR014776">
    <property type="entry name" value="4pyrrole_Mease_sub2"/>
</dbReference>
<dbReference type="FunFam" id="3.30.950.10:FF:000002">
    <property type="entry name" value="Ribosomal RNA small subunit methyltransferase I"/>
    <property type="match status" value="1"/>
</dbReference>
<dbReference type="GO" id="GO:0005737">
    <property type="term" value="C:cytoplasm"/>
    <property type="evidence" value="ECO:0007669"/>
    <property type="project" value="UniProtKB-SubCell"/>
</dbReference>
<dbReference type="Proteomes" id="UP000427769">
    <property type="component" value="Chromosome"/>
</dbReference>
<dbReference type="Gene3D" id="3.30.950.10">
    <property type="entry name" value="Methyltransferase, Cobalt-precorrin-4 Transmethylase, Domain 2"/>
    <property type="match status" value="1"/>
</dbReference>
<feature type="domain" description="Tetrapyrrole methylase" evidence="7">
    <location>
        <begin position="15"/>
        <end position="213"/>
    </location>
</feature>
<dbReference type="Pfam" id="PF00590">
    <property type="entry name" value="TP_methylase"/>
    <property type="match status" value="1"/>
</dbReference>
<evidence type="ECO:0000313" key="9">
    <source>
        <dbReference type="Proteomes" id="UP000427769"/>
    </source>
</evidence>
<dbReference type="CDD" id="cd11648">
    <property type="entry name" value="RsmI"/>
    <property type="match status" value="1"/>
</dbReference>
<dbReference type="EC" id="2.1.1.198" evidence="6"/>
<dbReference type="InterPro" id="IPR000878">
    <property type="entry name" value="4pyrrol_Mease"/>
</dbReference>
<dbReference type="RefSeq" id="WP_176603306.1">
    <property type="nucleotide sequence ID" value="NZ_AP021875.1"/>
</dbReference>
<dbReference type="PANTHER" id="PTHR46111">
    <property type="entry name" value="RIBOSOMAL RNA SMALL SUBUNIT METHYLTRANSFERASE I"/>
    <property type="match status" value="1"/>
</dbReference>
<dbReference type="InterPro" id="IPR035996">
    <property type="entry name" value="4pyrrol_Methylase_sf"/>
</dbReference>
<evidence type="ECO:0000256" key="4">
    <source>
        <dbReference type="ARBA" id="ARBA00022679"/>
    </source>
</evidence>
<reference evidence="8 9" key="1">
    <citation type="submission" date="2019-11" db="EMBL/GenBank/DDBJ databases">
        <title>Comparative genomics of hydrocarbon-degrading Desulfosarcina strains.</title>
        <authorList>
            <person name="Watanabe M."/>
            <person name="Kojima H."/>
            <person name="Fukui M."/>
        </authorList>
    </citation>
    <scope>NUCLEOTIDE SEQUENCE [LARGE SCALE GENOMIC DNA]</scope>
    <source>
        <strain evidence="8 9">PP31</strain>
    </source>
</reference>
<dbReference type="SUPFAM" id="SSF53790">
    <property type="entry name" value="Tetrapyrrole methylase"/>
    <property type="match status" value="1"/>
</dbReference>
<dbReference type="HAMAP" id="MF_01877">
    <property type="entry name" value="16SrRNA_methyltr_I"/>
    <property type="match status" value="1"/>
</dbReference>
<dbReference type="Gene3D" id="3.40.1010.10">
    <property type="entry name" value="Cobalt-precorrin-4 Transmethylase, Domain 1"/>
    <property type="match status" value="1"/>
</dbReference>
<comment type="subcellular location">
    <subcellularLocation>
        <location evidence="6">Cytoplasm</location>
    </subcellularLocation>
</comment>
<keyword evidence="4 6" id="KW-0808">Transferase</keyword>
<keyword evidence="1 6" id="KW-0963">Cytoplasm</keyword>
<proteinExistence type="inferred from homology"/>
<dbReference type="EMBL" id="AP021875">
    <property type="protein sequence ID" value="BBO78837.1"/>
    <property type="molecule type" value="Genomic_DNA"/>
</dbReference>
<dbReference type="GO" id="GO:0070677">
    <property type="term" value="F:rRNA (cytosine-2'-O-)-methyltransferase activity"/>
    <property type="evidence" value="ECO:0007669"/>
    <property type="project" value="UniProtKB-UniRule"/>
</dbReference>
<keyword evidence="2 6" id="KW-0698">rRNA processing</keyword>
<evidence type="ECO:0000313" key="8">
    <source>
        <dbReference type="EMBL" id="BBO78837.1"/>
    </source>
</evidence>
<dbReference type="PROSITE" id="PS01296">
    <property type="entry name" value="RSMI"/>
    <property type="match status" value="1"/>
</dbReference>
<comment type="similarity">
    <text evidence="6">Belongs to the methyltransferase superfamily. RsmI family.</text>
</comment>
<protein>
    <recommendedName>
        <fullName evidence="6">Ribosomal RNA small subunit methyltransferase I</fullName>
        <ecNumber evidence="6">2.1.1.198</ecNumber>
    </recommendedName>
    <alternativeName>
        <fullName evidence="6">16S rRNA 2'-O-ribose C1402 methyltransferase</fullName>
    </alternativeName>
    <alternativeName>
        <fullName evidence="6">rRNA (cytidine-2'-O-)-methyltransferase RsmI</fullName>
    </alternativeName>
</protein>
<dbReference type="NCBIfam" id="TIGR00096">
    <property type="entry name" value="16S rRNA (cytidine(1402)-2'-O)-methyltransferase"/>
    <property type="match status" value="1"/>
</dbReference>
<dbReference type="FunFam" id="3.40.1010.10:FF:000002">
    <property type="entry name" value="Ribosomal RNA small subunit methyltransferase I"/>
    <property type="match status" value="1"/>
</dbReference>
<sequence length="293" mass="31654">MPSPLPTDKPVPSGLYVVATPIGNLEDITLRAIRILTGVDMIAAEDTRHTARLLAHYRIKTPLISCHEHNERQRSAELIDKIRSGRSVALVSDAGTPSVSDPGYRLVRAAVEDGLDVIPVPGVSAAVTALCVSGLPTDAFVFIGFAPKKSGSRRELLESLAAESRTLVFYESPRRVAALLEVAESVMGDRQAVLARELTKLHEEFIRGSLSEIRAALEKRQQVKGECTLLVAGATAEESVSDAQLEEALRKALARSDARLSGVSKAFSRQYNLPRKKVYEMALAIQKESGGSS</sequence>
<dbReference type="InterPro" id="IPR018063">
    <property type="entry name" value="SAM_MeTrfase_RsmI_CS"/>
</dbReference>
<dbReference type="InterPro" id="IPR014777">
    <property type="entry name" value="4pyrrole_Mease_sub1"/>
</dbReference>
<dbReference type="PANTHER" id="PTHR46111:SF1">
    <property type="entry name" value="RIBOSOMAL RNA SMALL SUBUNIT METHYLTRANSFERASE I"/>
    <property type="match status" value="1"/>
</dbReference>
<evidence type="ECO:0000256" key="2">
    <source>
        <dbReference type="ARBA" id="ARBA00022552"/>
    </source>
</evidence>
<dbReference type="InterPro" id="IPR008189">
    <property type="entry name" value="rRNA_ssu_MeTfrase_I"/>
</dbReference>
<keyword evidence="5 6" id="KW-0949">S-adenosyl-L-methionine</keyword>
<dbReference type="PIRSF" id="PIRSF005917">
    <property type="entry name" value="MTase_YraL"/>
    <property type="match status" value="1"/>
</dbReference>
<comment type="catalytic activity">
    <reaction evidence="6">
        <text>cytidine(1402) in 16S rRNA + S-adenosyl-L-methionine = 2'-O-methylcytidine(1402) in 16S rRNA + S-adenosyl-L-homocysteine + H(+)</text>
        <dbReference type="Rhea" id="RHEA:42924"/>
        <dbReference type="Rhea" id="RHEA-COMP:10285"/>
        <dbReference type="Rhea" id="RHEA-COMP:10286"/>
        <dbReference type="ChEBI" id="CHEBI:15378"/>
        <dbReference type="ChEBI" id="CHEBI:57856"/>
        <dbReference type="ChEBI" id="CHEBI:59789"/>
        <dbReference type="ChEBI" id="CHEBI:74495"/>
        <dbReference type="ChEBI" id="CHEBI:82748"/>
        <dbReference type="EC" id="2.1.1.198"/>
    </reaction>
</comment>
<name>A0A5K7ZPZ7_9BACT</name>
<gene>
    <name evidence="6 8" type="primary">rsmI</name>
    <name evidence="8" type="ORF">DSCW_62540</name>
</gene>